<evidence type="ECO:0000313" key="12">
    <source>
        <dbReference type="Proteomes" id="UP000192276"/>
    </source>
</evidence>
<dbReference type="Gene3D" id="1.10.287.1260">
    <property type="match status" value="1"/>
</dbReference>
<dbReference type="InterPro" id="IPR049278">
    <property type="entry name" value="MS_channel_C"/>
</dbReference>
<feature type="transmembrane region" description="Helical" evidence="7">
    <location>
        <begin position="56"/>
        <end position="78"/>
    </location>
</feature>
<dbReference type="InterPro" id="IPR023408">
    <property type="entry name" value="MscS_beta-dom_sf"/>
</dbReference>
<keyword evidence="12" id="KW-1185">Reference proteome</keyword>
<dbReference type="GO" id="GO:0005886">
    <property type="term" value="C:plasma membrane"/>
    <property type="evidence" value="ECO:0007669"/>
    <property type="project" value="UniProtKB-SubCell"/>
</dbReference>
<dbReference type="InterPro" id="IPR011014">
    <property type="entry name" value="MscS_channel_TM-2"/>
</dbReference>
<proteinExistence type="inferred from homology"/>
<dbReference type="RefSeq" id="WP_081163058.1">
    <property type="nucleotide sequence ID" value="NZ_LWBP01000064.1"/>
</dbReference>
<dbReference type="Gene3D" id="2.30.30.60">
    <property type="match status" value="1"/>
</dbReference>
<keyword evidence="3" id="KW-1003">Cell membrane</keyword>
<sequence length="367" mass="41029">MDSIWNNIIMGNTVLNWVIAIGIIVISFTAIRIGRSIFLKRIKAWAARTSNSLDDFFVMLAEKTLFPVLYIGAVYLGLSYLTLSVKAAKVLHIAVLLISTFFVISAITSAINYFINRAISAKDDTGENKKQARGIIIIINIVVWILGIVFLVNNLGYDITSVITGLGIGGIAIALAAQTILGDLFNYFVIFFDKPFEIGDFIIVDDKMGVVEYIGVKSTHIRTLSGEQLICSNTNLTNSRVHNYKRMEKRRVVFSIGVIYETETGKIESIPAIIKQIIQAQKLAQFDRAHFSGFGDFSLNYEAVYYILSADYNLYMDVQQEIYLSILKAFRREGIEFAYPTQTLLFNNESGNGQHIFPPPANKAVRG</sequence>
<dbReference type="GO" id="GO:0008381">
    <property type="term" value="F:mechanosensitive monoatomic ion channel activity"/>
    <property type="evidence" value="ECO:0007669"/>
    <property type="project" value="UniProtKB-ARBA"/>
</dbReference>
<evidence type="ECO:0000256" key="7">
    <source>
        <dbReference type="SAM" id="Phobius"/>
    </source>
</evidence>
<evidence type="ECO:0000256" key="5">
    <source>
        <dbReference type="ARBA" id="ARBA00022989"/>
    </source>
</evidence>
<feature type="transmembrane region" description="Helical" evidence="7">
    <location>
        <begin position="159"/>
        <end position="181"/>
    </location>
</feature>
<dbReference type="SUPFAM" id="SSF82689">
    <property type="entry name" value="Mechanosensitive channel protein MscS (YggB), C-terminal domain"/>
    <property type="match status" value="1"/>
</dbReference>
<feature type="transmembrane region" description="Helical" evidence="7">
    <location>
        <begin position="90"/>
        <end position="115"/>
    </location>
</feature>
<keyword evidence="6 7" id="KW-0472">Membrane</keyword>
<dbReference type="InterPro" id="IPR049142">
    <property type="entry name" value="MS_channel_1st"/>
</dbReference>
<dbReference type="Pfam" id="PF21082">
    <property type="entry name" value="MS_channel_3rd"/>
    <property type="match status" value="1"/>
</dbReference>
<dbReference type="Pfam" id="PF21088">
    <property type="entry name" value="MS_channel_1st"/>
    <property type="match status" value="1"/>
</dbReference>
<feature type="transmembrane region" description="Helical" evidence="7">
    <location>
        <begin position="135"/>
        <end position="153"/>
    </location>
</feature>
<evidence type="ECO:0000256" key="4">
    <source>
        <dbReference type="ARBA" id="ARBA00022692"/>
    </source>
</evidence>
<dbReference type="AlphaFoldDB" id="A0A1V9G6J6"/>
<comment type="similarity">
    <text evidence="2">Belongs to the MscS (TC 1.A.23) family.</text>
</comment>
<evidence type="ECO:0000256" key="3">
    <source>
        <dbReference type="ARBA" id="ARBA00022475"/>
    </source>
</evidence>
<dbReference type="OrthoDB" id="9809206at2"/>
<dbReference type="Proteomes" id="UP000192276">
    <property type="component" value="Unassembled WGS sequence"/>
</dbReference>
<organism evidence="11 12">
    <name type="scientific">Niastella populi</name>
    <dbReference type="NCBI Taxonomy" id="550983"/>
    <lineage>
        <taxon>Bacteria</taxon>
        <taxon>Pseudomonadati</taxon>
        <taxon>Bacteroidota</taxon>
        <taxon>Chitinophagia</taxon>
        <taxon>Chitinophagales</taxon>
        <taxon>Chitinophagaceae</taxon>
        <taxon>Niastella</taxon>
    </lineage>
</organism>
<keyword evidence="4 7" id="KW-0812">Transmembrane</keyword>
<evidence type="ECO:0000256" key="2">
    <source>
        <dbReference type="ARBA" id="ARBA00008017"/>
    </source>
</evidence>
<dbReference type="SUPFAM" id="SSF82861">
    <property type="entry name" value="Mechanosensitive channel protein MscS (YggB), transmembrane region"/>
    <property type="match status" value="1"/>
</dbReference>
<dbReference type="PANTHER" id="PTHR30566:SF25">
    <property type="entry name" value="INNER MEMBRANE PROTEIN"/>
    <property type="match status" value="1"/>
</dbReference>
<comment type="caution">
    <text evidence="11">The sequence shown here is derived from an EMBL/GenBank/DDBJ whole genome shotgun (WGS) entry which is preliminary data.</text>
</comment>
<dbReference type="Pfam" id="PF00924">
    <property type="entry name" value="MS_channel_2nd"/>
    <property type="match status" value="1"/>
</dbReference>
<feature type="domain" description="Mechanosensitive ion channel MscS" evidence="8">
    <location>
        <begin position="180"/>
        <end position="246"/>
    </location>
</feature>
<evidence type="ECO:0000256" key="6">
    <source>
        <dbReference type="ARBA" id="ARBA00023136"/>
    </source>
</evidence>
<keyword evidence="5 7" id="KW-1133">Transmembrane helix</keyword>
<dbReference type="EMBL" id="LWBP01000064">
    <property type="protein sequence ID" value="OQP66096.1"/>
    <property type="molecule type" value="Genomic_DNA"/>
</dbReference>
<dbReference type="STRING" id="550983.A4R26_33565"/>
<feature type="transmembrane region" description="Helical" evidence="7">
    <location>
        <begin position="14"/>
        <end position="35"/>
    </location>
</feature>
<name>A0A1V9G6J6_9BACT</name>
<dbReference type="InterPro" id="IPR010920">
    <property type="entry name" value="LSM_dom_sf"/>
</dbReference>
<evidence type="ECO:0000259" key="10">
    <source>
        <dbReference type="Pfam" id="PF21088"/>
    </source>
</evidence>
<evidence type="ECO:0000256" key="1">
    <source>
        <dbReference type="ARBA" id="ARBA00004651"/>
    </source>
</evidence>
<dbReference type="SUPFAM" id="SSF50182">
    <property type="entry name" value="Sm-like ribonucleoproteins"/>
    <property type="match status" value="1"/>
</dbReference>
<evidence type="ECO:0000259" key="9">
    <source>
        <dbReference type="Pfam" id="PF21082"/>
    </source>
</evidence>
<evidence type="ECO:0000313" key="11">
    <source>
        <dbReference type="EMBL" id="OQP66096.1"/>
    </source>
</evidence>
<dbReference type="InterPro" id="IPR011066">
    <property type="entry name" value="MscS_channel_C_sf"/>
</dbReference>
<feature type="domain" description="Mechanosensitive ion channel transmembrane helices 2/3" evidence="10">
    <location>
        <begin position="138"/>
        <end position="178"/>
    </location>
</feature>
<dbReference type="PANTHER" id="PTHR30566">
    <property type="entry name" value="YNAI-RELATED MECHANOSENSITIVE ION CHANNEL"/>
    <property type="match status" value="1"/>
</dbReference>
<comment type="subcellular location">
    <subcellularLocation>
        <location evidence="1">Cell membrane</location>
        <topology evidence="1">Multi-pass membrane protein</topology>
    </subcellularLocation>
</comment>
<evidence type="ECO:0000259" key="8">
    <source>
        <dbReference type="Pfam" id="PF00924"/>
    </source>
</evidence>
<reference evidence="12" key="1">
    <citation type="submission" date="2016-04" db="EMBL/GenBank/DDBJ databases">
        <authorList>
            <person name="Chen L."/>
            <person name="Zhuang W."/>
            <person name="Wang G."/>
        </authorList>
    </citation>
    <scope>NUCLEOTIDE SEQUENCE [LARGE SCALE GENOMIC DNA]</scope>
    <source>
        <strain evidence="12">208</strain>
    </source>
</reference>
<accession>A0A1V9G6J6</accession>
<gene>
    <name evidence="11" type="ORF">A4R26_33565</name>
</gene>
<feature type="domain" description="Mechanosensitive ion channel MscS C-terminal" evidence="9">
    <location>
        <begin position="252"/>
        <end position="337"/>
    </location>
</feature>
<protein>
    <submittedName>
        <fullName evidence="11">Mechanosensitive ion channel protein MscS</fullName>
    </submittedName>
</protein>
<dbReference type="Gene3D" id="3.30.70.100">
    <property type="match status" value="1"/>
</dbReference>
<dbReference type="InterPro" id="IPR006685">
    <property type="entry name" value="MscS_channel_2nd"/>
</dbReference>